<dbReference type="PANTHER" id="PTHR46910:SF38">
    <property type="entry name" value="ZN(2)-C6 FUNGAL-TYPE DOMAIN-CONTAINING PROTEIN"/>
    <property type="match status" value="1"/>
</dbReference>
<dbReference type="Pfam" id="PF04082">
    <property type="entry name" value="Fungal_trans"/>
    <property type="match status" value="1"/>
</dbReference>
<dbReference type="GO" id="GO:0000981">
    <property type="term" value="F:DNA-binding transcription factor activity, RNA polymerase II-specific"/>
    <property type="evidence" value="ECO:0007669"/>
    <property type="project" value="InterPro"/>
</dbReference>
<organism evidence="5 6">
    <name type="scientific">Gymnopus androsaceus JB14</name>
    <dbReference type="NCBI Taxonomy" id="1447944"/>
    <lineage>
        <taxon>Eukaryota</taxon>
        <taxon>Fungi</taxon>
        <taxon>Dikarya</taxon>
        <taxon>Basidiomycota</taxon>
        <taxon>Agaricomycotina</taxon>
        <taxon>Agaricomycetes</taxon>
        <taxon>Agaricomycetidae</taxon>
        <taxon>Agaricales</taxon>
        <taxon>Marasmiineae</taxon>
        <taxon>Omphalotaceae</taxon>
        <taxon>Gymnopus</taxon>
    </lineage>
</organism>
<accession>A0A6A4HJP4</accession>
<dbReference type="InterPro" id="IPR001138">
    <property type="entry name" value="Zn2Cys6_DnaBD"/>
</dbReference>
<dbReference type="AlphaFoldDB" id="A0A6A4HJP4"/>
<proteinExistence type="predicted"/>
<dbReference type="InterPro" id="IPR007219">
    <property type="entry name" value="XnlR_reg_dom"/>
</dbReference>
<sequence>MSDEDSSQQGYKKRRIQNACDECRRKKSDSAIRAGNVCSNCINFKTQCTHDFAMAKKKRGPPIGQPRGQRSIRATVDAILSVRSPFEVPKDPVKVKQILADLANHIMDLEGDIAQLRLIIQESSSTNDSALTSGNATTTATVDEDALIHTSPTVYNGPSPHFPSYSVDDLTEQLNMFEFDVNPQNIRYFGSSSSRSLVAAVMDAKKEFTGNNHILDDIKDNKRPEFWTIHPWQKNSFNSIPLAFEFPPDDLLADLVDLYFTHFNSVLCFVFRPSFLKSLAEGLHHKDRHFGALVLAVCALGARFSNDPRNLEDSMPFEQSIGWKWIRQIQPLKQSYIDPPTIHEIEMYAVYCVFMSSTTTLEIVWILISVATRFVQDVGAHRKQRADSKPSVKTESWKRAFWVVYGLDIFASTFLGRPRSMFQDDFDTELPLEVDDEYWEPDDPEMAFKQPPGKPSTMCYWICFLKLMHILGSVLRNLTDMWSAMRLSKLEWSEKIVAELDSSLNKWADELPEHLKWDPNRENTEALSSILVHRPFIPRPEEDLILSFPSLAICANAARSCLHVIDVQQQRNAGLIMMPNVMMSCFNCVIVLLLNNWRGRRCNGSSMMALQKELADVRRSIDILHSQERRWETAGRFADILMEVISVSHFHRDLSQPRPSLKRARNPESNSSPLEFASKSDEGEEPQGQRQIAKNNRVSAAFGLGEASRNAALLEPASPSNLPLHSSELGRLPLYEHFDWGTDQNQPLMNTDGWSPAYTNDPTTNTESDWRSLFDPAPPGFGDLSELPPGSSAPGEFNVVQAANVRDNSMLTNSDDWTSYMASIDEVLQSMNPHEEFVHAKAPIV</sequence>
<dbReference type="OrthoDB" id="4456959at2759"/>
<evidence type="ECO:0000313" key="6">
    <source>
        <dbReference type="Proteomes" id="UP000799118"/>
    </source>
</evidence>
<dbReference type="GO" id="GO:0003677">
    <property type="term" value="F:DNA binding"/>
    <property type="evidence" value="ECO:0007669"/>
    <property type="project" value="InterPro"/>
</dbReference>
<protein>
    <recommendedName>
        <fullName evidence="4">Xylanolytic transcriptional activator regulatory domain-containing protein</fullName>
    </recommendedName>
</protein>
<dbReference type="GO" id="GO:0006351">
    <property type="term" value="P:DNA-templated transcription"/>
    <property type="evidence" value="ECO:0007669"/>
    <property type="project" value="InterPro"/>
</dbReference>
<keyword evidence="2" id="KW-0539">Nucleus</keyword>
<gene>
    <name evidence="5" type="ORF">BT96DRAFT_920633</name>
</gene>
<dbReference type="InterPro" id="IPR050987">
    <property type="entry name" value="AtrR-like"/>
</dbReference>
<dbReference type="SMART" id="SM00906">
    <property type="entry name" value="Fungal_trans"/>
    <property type="match status" value="1"/>
</dbReference>
<evidence type="ECO:0000256" key="3">
    <source>
        <dbReference type="SAM" id="MobiDB-lite"/>
    </source>
</evidence>
<dbReference type="Proteomes" id="UP000799118">
    <property type="component" value="Unassembled WGS sequence"/>
</dbReference>
<feature type="region of interest" description="Disordered" evidence="3">
    <location>
        <begin position="656"/>
        <end position="694"/>
    </location>
</feature>
<evidence type="ECO:0000313" key="5">
    <source>
        <dbReference type="EMBL" id="KAE9398759.1"/>
    </source>
</evidence>
<name>A0A6A4HJP4_9AGAR</name>
<dbReference type="GO" id="GO:0008270">
    <property type="term" value="F:zinc ion binding"/>
    <property type="evidence" value="ECO:0007669"/>
    <property type="project" value="InterPro"/>
</dbReference>
<feature type="domain" description="Xylanolytic transcriptional activator regulatory" evidence="4">
    <location>
        <begin position="364"/>
        <end position="437"/>
    </location>
</feature>
<keyword evidence="1" id="KW-0479">Metal-binding</keyword>
<dbReference type="SUPFAM" id="SSF57701">
    <property type="entry name" value="Zn2/Cys6 DNA-binding domain"/>
    <property type="match status" value="1"/>
</dbReference>
<keyword evidence="6" id="KW-1185">Reference proteome</keyword>
<dbReference type="CDD" id="cd12148">
    <property type="entry name" value="fungal_TF_MHR"/>
    <property type="match status" value="1"/>
</dbReference>
<evidence type="ECO:0000256" key="1">
    <source>
        <dbReference type="ARBA" id="ARBA00022723"/>
    </source>
</evidence>
<evidence type="ECO:0000259" key="4">
    <source>
        <dbReference type="SMART" id="SM00906"/>
    </source>
</evidence>
<dbReference type="EMBL" id="ML769478">
    <property type="protein sequence ID" value="KAE9398759.1"/>
    <property type="molecule type" value="Genomic_DNA"/>
</dbReference>
<evidence type="ECO:0000256" key="2">
    <source>
        <dbReference type="ARBA" id="ARBA00023242"/>
    </source>
</evidence>
<dbReference type="CDD" id="cd00067">
    <property type="entry name" value="GAL4"/>
    <property type="match status" value="1"/>
</dbReference>
<dbReference type="InterPro" id="IPR036864">
    <property type="entry name" value="Zn2-C6_fun-type_DNA-bd_sf"/>
</dbReference>
<reference evidence="5" key="1">
    <citation type="journal article" date="2019" name="Environ. Microbiol.">
        <title>Fungal ecological strategies reflected in gene transcription - a case study of two litter decomposers.</title>
        <authorList>
            <person name="Barbi F."/>
            <person name="Kohler A."/>
            <person name="Barry K."/>
            <person name="Baskaran P."/>
            <person name="Daum C."/>
            <person name="Fauchery L."/>
            <person name="Ihrmark K."/>
            <person name="Kuo A."/>
            <person name="LaButti K."/>
            <person name="Lipzen A."/>
            <person name="Morin E."/>
            <person name="Grigoriev I.V."/>
            <person name="Henrissat B."/>
            <person name="Lindahl B."/>
            <person name="Martin F."/>
        </authorList>
    </citation>
    <scope>NUCLEOTIDE SEQUENCE</scope>
    <source>
        <strain evidence="5">JB14</strain>
    </source>
</reference>
<dbReference type="PANTHER" id="PTHR46910">
    <property type="entry name" value="TRANSCRIPTION FACTOR PDR1"/>
    <property type="match status" value="1"/>
</dbReference>